<reference evidence="10 11" key="1">
    <citation type="journal article" date="2019" name="Nat. Microbiol.">
        <title>Mediterranean grassland soil C-N compound turnover is dependent on rainfall and depth, and is mediated by genomically divergent microorganisms.</title>
        <authorList>
            <person name="Diamond S."/>
            <person name="Andeer P.F."/>
            <person name="Li Z."/>
            <person name="Crits-Christoph A."/>
            <person name="Burstein D."/>
            <person name="Anantharaman K."/>
            <person name="Lane K.R."/>
            <person name="Thomas B.C."/>
            <person name="Pan C."/>
            <person name="Northen T.R."/>
            <person name="Banfield J.F."/>
        </authorList>
    </citation>
    <scope>NUCLEOTIDE SEQUENCE [LARGE SCALE GENOMIC DNA]</scope>
    <source>
        <strain evidence="10">NP_7</strain>
    </source>
</reference>
<keyword evidence="9" id="KW-0704">Schiff base</keyword>
<keyword evidence="6" id="KW-0963">Cytoplasm</keyword>
<dbReference type="EC" id="2.2.1.2" evidence="5"/>
<organism evidence="10 11">
    <name type="scientific">Candidatus Segetimicrobium genomatis</name>
    <dbReference type="NCBI Taxonomy" id="2569760"/>
    <lineage>
        <taxon>Bacteria</taxon>
        <taxon>Bacillati</taxon>
        <taxon>Candidatus Sysuimicrobiota</taxon>
        <taxon>Candidatus Sysuimicrobiia</taxon>
        <taxon>Candidatus Sysuimicrobiales</taxon>
        <taxon>Candidatus Segetimicrobiaceae</taxon>
        <taxon>Candidatus Segetimicrobium</taxon>
    </lineage>
</organism>
<evidence type="ECO:0000256" key="9">
    <source>
        <dbReference type="ARBA" id="ARBA00023270"/>
    </source>
</evidence>
<accession>A0A537JFP7</accession>
<gene>
    <name evidence="10" type="ORF">E6H04_04930</name>
</gene>
<dbReference type="InterPro" id="IPR004732">
    <property type="entry name" value="Transaldolase_2"/>
</dbReference>
<dbReference type="PANTHER" id="PTHR10683:SF31">
    <property type="entry name" value="TRANSALDOLASE"/>
    <property type="match status" value="1"/>
</dbReference>
<evidence type="ECO:0000313" key="11">
    <source>
        <dbReference type="Proteomes" id="UP000320048"/>
    </source>
</evidence>
<comment type="pathway">
    <text evidence="3">Carbohydrate degradation; pentose phosphate pathway; D-glyceraldehyde 3-phosphate and beta-D-fructose 6-phosphate from D-ribose 5-phosphate and D-xylulose 5-phosphate (non-oxidative stage): step 2/3.</text>
</comment>
<evidence type="ECO:0000256" key="1">
    <source>
        <dbReference type="ARBA" id="ARBA00003518"/>
    </source>
</evidence>
<dbReference type="AlphaFoldDB" id="A0A537JFP7"/>
<dbReference type="GO" id="GO:0006098">
    <property type="term" value="P:pentose-phosphate shunt"/>
    <property type="evidence" value="ECO:0007669"/>
    <property type="project" value="UniProtKB-UniPathway"/>
</dbReference>
<evidence type="ECO:0000256" key="5">
    <source>
        <dbReference type="ARBA" id="ARBA00013151"/>
    </source>
</evidence>
<proteinExistence type="inferred from homology"/>
<dbReference type="PANTHER" id="PTHR10683">
    <property type="entry name" value="TRANSALDOLASE"/>
    <property type="match status" value="1"/>
</dbReference>
<dbReference type="GO" id="GO:0004801">
    <property type="term" value="F:transaldolase activity"/>
    <property type="evidence" value="ECO:0007669"/>
    <property type="project" value="UniProtKB-EC"/>
</dbReference>
<keyword evidence="8" id="KW-0570">Pentose shunt</keyword>
<evidence type="ECO:0000256" key="2">
    <source>
        <dbReference type="ARBA" id="ARBA00004496"/>
    </source>
</evidence>
<comment type="caution">
    <text evidence="10">The sequence shown here is derived from an EMBL/GenBank/DDBJ whole genome shotgun (WGS) entry which is preliminary data.</text>
</comment>
<protein>
    <recommendedName>
        <fullName evidence="5">transaldolase</fullName>
        <ecNumber evidence="5">2.2.1.2</ecNumber>
    </recommendedName>
</protein>
<dbReference type="UniPathway" id="UPA00115">
    <property type="reaction ID" value="UER00414"/>
</dbReference>
<dbReference type="HAMAP" id="MF_00493">
    <property type="entry name" value="Transaldolase_2"/>
    <property type="match status" value="1"/>
</dbReference>
<evidence type="ECO:0000256" key="8">
    <source>
        <dbReference type="ARBA" id="ARBA00023126"/>
    </source>
</evidence>
<evidence type="ECO:0000256" key="6">
    <source>
        <dbReference type="ARBA" id="ARBA00022490"/>
    </source>
</evidence>
<dbReference type="InterPro" id="IPR013785">
    <property type="entry name" value="Aldolase_TIM"/>
</dbReference>
<comment type="function">
    <text evidence="1">Transaldolase is important for the balance of metabolites in the pentose-phosphate pathway.</text>
</comment>
<evidence type="ECO:0000256" key="7">
    <source>
        <dbReference type="ARBA" id="ARBA00022679"/>
    </source>
</evidence>
<comment type="subcellular location">
    <subcellularLocation>
        <location evidence="2">Cytoplasm</location>
    </subcellularLocation>
</comment>
<evidence type="ECO:0000313" key="10">
    <source>
        <dbReference type="EMBL" id="TMI82324.1"/>
    </source>
</evidence>
<dbReference type="Pfam" id="PF00923">
    <property type="entry name" value="TAL_FSA"/>
    <property type="match status" value="1"/>
</dbReference>
<dbReference type="Proteomes" id="UP000320048">
    <property type="component" value="Unassembled WGS sequence"/>
</dbReference>
<dbReference type="Gene3D" id="3.20.20.70">
    <property type="entry name" value="Aldolase class I"/>
    <property type="match status" value="1"/>
</dbReference>
<keyword evidence="7" id="KW-0808">Transferase</keyword>
<dbReference type="EMBL" id="VBAO01000132">
    <property type="protein sequence ID" value="TMI82324.1"/>
    <property type="molecule type" value="Genomic_DNA"/>
</dbReference>
<name>A0A537JFP7_9BACT</name>
<feature type="non-terminal residue" evidence="10">
    <location>
        <position position="1"/>
    </location>
</feature>
<sequence>EAYLRALERRVAAGQPVDGVVSVASFFVSRIDTETDKRLEASAGATSDPAERERLRSLLGKAAIANAKLAYRMFRDTFSSDRFKALAARGARVQRPLWGSTSTKNPAYPDLLYVEALVGPDTVDTMTPQTIAAFRDHGRVNPRAVVEGVDDAQAALARLAGVGIRIDDVTQRVLEAGVQSFVDSYNQLLQAIARRLGAA</sequence>
<dbReference type="InterPro" id="IPR001585">
    <property type="entry name" value="TAL/FSA"/>
</dbReference>
<evidence type="ECO:0000256" key="4">
    <source>
        <dbReference type="ARBA" id="ARBA00008426"/>
    </source>
</evidence>
<dbReference type="GO" id="GO:0005975">
    <property type="term" value="P:carbohydrate metabolic process"/>
    <property type="evidence" value="ECO:0007669"/>
    <property type="project" value="InterPro"/>
</dbReference>
<evidence type="ECO:0000256" key="3">
    <source>
        <dbReference type="ARBA" id="ARBA00004857"/>
    </source>
</evidence>
<dbReference type="GO" id="GO:0005737">
    <property type="term" value="C:cytoplasm"/>
    <property type="evidence" value="ECO:0007669"/>
    <property type="project" value="UniProtKB-SubCell"/>
</dbReference>
<dbReference type="SUPFAM" id="SSF51569">
    <property type="entry name" value="Aldolase"/>
    <property type="match status" value="1"/>
</dbReference>
<comment type="similarity">
    <text evidence="4">Belongs to the transaldolase family. Type 2 subfamily.</text>
</comment>